<dbReference type="PANTHER" id="PTHR10994:SF145">
    <property type="entry name" value="RETICULON-LIKE PROTEIN B13"/>
    <property type="match status" value="1"/>
</dbReference>
<dbReference type="GO" id="GO:0009617">
    <property type="term" value="P:response to bacterium"/>
    <property type="evidence" value="ECO:0007669"/>
    <property type="project" value="InterPro"/>
</dbReference>
<keyword evidence="2 6" id="KW-0812">Transmembrane</keyword>
<evidence type="ECO:0000256" key="1">
    <source>
        <dbReference type="ARBA" id="ARBA00004477"/>
    </source>
</evidence>
<evidence type="ECO:0000256" key="6">
    <source>
        <dbReference type="RuleBase" id="RU363132"/>
    </source>
</evidence>
<gene>
    <name evidence="8" type="ORF">FPE_LOCUS6212</name>
</gene>
<evidence type="ECO:0000259" key="7">
    <source>
        <dbReference type="PROSITE" id="PS50845"/>
    </source>
</evidence>
<proteinExistence type="predicted"/>
<dbReference type="EMBL" id="OU503038">
    <property type="protein sequence ID" value="CAI9758782.1"/>
    <property type="molecule type" value="Genomic_DNA"/>
</dbReference>
<reference evidence="8" key="1">
    <citation type="submission" date="2023-05" db="EMBL/GenBank/DDBJ databases">
        <authorList>
            <person name="Huff M."/>
        </authorList>
    </citation>
    <scope>NUCLEOTIDE SEQUENCE</scope>
</reference>
<dbReference type="AlphaFoldDB" id="A0AAD1Z1U0"/>
<keyword evidence="5 6" id="KW-0472">Membrane</keyword>
<comment type="subcellular location">
    <subcellularLocation>
        <location evidence="1 6">Endoplasmic reticulum membrane</location>
        <topology evidence="1 6">Multi-pass membrane protein</topology>
    </subcellularLocation>
</comment>
<name>A0AAD1Z1U0_9LAMI</name>
<dbReference type="InterPro" id="IPR003388">
    <property type="entry name" value="Reticulon"/>
</dbReference>
<feature type="transmembrane region" description="Helical" evidence="6">
    <location>
        <begin position="154"/>
        <end position="171"/>
    </location>
</feature>
<dbReference type="PANTHER" id="PTHR10994">
    <property type="entry name" value="RETICULON"/>
    <property type="match status" value="1"/>
</dbReference>
<evidence type="ECO:0000313" key="9">
    <source>
        <dbReference type="Proteomes" id="UP000834106"/>
    </source>
</evidence>
<dbReference type="GO" id="GO:0005789">
    <property type="term" value="C:endoplasmic reticulum membrane"/>
    <property type="evidence" value="ECO:0007669"/>
    <property type="project" value="UniProtKB-SubCell"/>
</dbReference>
<keyword evidence="9" id="KW-1185">Reference proteome</keyword>
<keyword evidence="4 6" id="KW-1133">Transmembrane helix</keyword>
<dbReference type="Proteomes" id="UP000834106">
    <property type="component" value="Chromosome 3"/>
</dbReference>
<dbReference type="PROSITE" id="PS50845">
    <property type="entry name" value="RETICULON"/>
    <property type="match status" value="1"/>
</dbReference>
<dbReference type="InterPro" id="IPR045064">
    <property type="entry name" value="Reticulon-like"/>
</dbReference>
<keyword evidence="3 6" id="KW-0256">Endoplasmic reticulum</keyword>
<feature type="transmembrane region" description="Helical" evidence="6">
    <location>
        <begin position="177"/>
        <end position="198"/>
    </location>
</feature>
<organism evidence="8 9">
    <name type="scientific">Fraxinus pennsylvanica</name>
    <dbReference type="NCBI Taxonomy" id="56036"/>
    <lineage>
        <taxon>Eukaryota</taxon>
        <taxon>Viridiplantae</taxon>
        <taxon>Streptophyta</taxon>
        <taxon>Embryophyta</taxon>
        <taxon>Tracheophyta</taxon>
        <taxon>Spermatophyta</taxon>
        <taxon>Magnoliopsida</taxon>
        <taxon>eudicotyledons</taxon>
        <taxon>Gunneridae</taxon>
        <taxon>Pentapetalae</taxon>
        <taxon>asterids</taxon>
        <taxon>lamiids</taxon>
        <taxon>Lamiales</taxon>
        <taxon>Oleaceae</taxon>
        <taxon>Oleeae</taxon>
        <taxon>Fraxinus</taxon>
    </lineage>
</organism>
<evidence type="ECO:0000256" key="4">
    <source>
        <dbReference type="ARBA" id="ARBA00022989"/>
    </source>
</evidence>
<feature type="domain" description="Reticulon" evidence="7">
    <location>
        <begin position="53"/>
        <end position="244"/>
    </location>
</feature>
<sequence length="244" mass="28113">MSTPPESPTKAHLPGTVLVADEPQYLPETHLHDKPDVLKSVPEANLHNKSDFVKDLMFWRNKRLNVLVLLVTTATWVVLEIYGYNFITVASWVSMALVSFMFLWGSTHRILRKEDPDLSGMEISEQSAMESAKLLREQVEKSVRLIFCVGAEKEWFVFAGVVACLYAMSLVANCFDLLTLCYIGVVGGLTVPVIYVKYEHKIREYGERFKMKLQRLHIKIEEIMQKMKKKMAGEHREMKEKKME</sequence>
<dbReference type="Pfam" id="PF02453">
    <property type="entry name" value="Reticulon"/>
    <property type="match status" value="1"/>
</dbReference>
<evidence type="ECO:0000256" key="5">
    <source>
        <dbReference type="ARBA" id="ARBA00023136"/>
    </source>
</evidence>
<evidence type="ECO:0000313" key="8">
    <source>
        <dbReference type="EMBL" id="CAI9758782.1"/>
    </source>
</evidence>
<protein>
    <recommendedName>
        <fullName evidence="6">Reticulon-like protein</fullName>
    </recommendedName>
</protein>
<evidence type="ECO:0000256" key="2">
    <source>
        <dbReference type="ARBA" id="ARBA00022692"/>
    </source>
</evidence>
<evidence type="ECO:0000256" key="3">
    <source>
        <dbReference type="ARBA" id="ARBA00022824"/>
    </source>
</evidence>
<feature type="transmembrane region" description="Helical" evidence="6">
    <location>
        <begin position="89"/>
        <end position="106"/>
    </location>
</feature>
<accession>A0AAD1Z1U0</accession>
<feature type="transmembrane region" description="Helical" evidence="6">
    <location>
        <begin position="64"/>
        <end position="83"/>
    </location>
</feature>